<reference evidence="3" key="2">
    <citation type="submission" date="2023-02" db="EMBL/GenBank/DDBJ databases">
        <authorList>
            <person name="Rayyan A."/>
            <person name="Meyer T."/>
            <person name="Kyndt J.A."/>
        </authorList>
    </citation>
    <scope>NUCLEOTIDE SEQUENCE</scope>
    <source>
        <strain evidence="3">DSM 9987</strain>
    </source>
</reference>
<dbReference type="EMBL" id="JAQQLI010000014">
    <property type="protein sequence ID" value="MDC7786274.1"/>
    <property type="molecule type" value="Genomic_DNA"/>
</dbReference>
<name>A0ABT5JAF8_RHOTP</name>
<organism evidence="3 4">
    <name type="scientific">Rhodoplanes tepidamans</name>
    <name type="common">Rhodoplanes cryptolactis</name>
    <dbReference type="NCBI Taxonomy" id="200616"/>
    <lineage>
        <taxon>Bacteria</taxon>
        <taxon>Pseudomonadati</taxon>
        <taxon>Pseudomonadota</taxon>
        <taxon>Alphaproteobacteria</taxon>
        <taxon>Hyphomicrobiales</taxon>
        <taxon>Nitrobacteraceae</taxon>
        <taxon>Rhodoplanes</taxon>
    </lineage>
</organism>
<evidence type="ECO:0000313" key="3">
    <source>
        <dbReference type="EMBL" id="MDC7786274.1"/>
    </source>
</evidence>
<dbReference type="InterPro" id="IPR005546">
    <property type="entry name" value="Autotransporte_beta"/>
</dbReference>
<feature type="signal peptide" evidence="1">
    <location>
        <begin position="1"/>
        <end position="28"/>
    </location>
</feature>
<comment type="caution">
    <text evidence="3">The sequence shown here is derived from an EMBL/GenBank/DDBJ whole genome shotgun (WGS) entry which is preliminary data.</text>
</comment>
<gene>
    <name evidence="3" type="ORF">PQJ73_11335</name>
</gene>
<dbReference type="Proteomes" id="UP001165652">
    <property type="component" value="Unassembled WGS sequence"/>
</dbReference>
<evidence type="ECO:0000259" key="2">
    <source>
        <dbReference type="PROSITE" id="PS51208"/>
    </source>
</evidence>
<dbReference type="PROSITE" id="PS51208">
    <property type="entry name" value="AUTOTRANSPORTER"/>
    <property type="match status" value="1"/>
</dbReference>
<dbReference type="RefSeq" id="WP_272777116.1">
    <property type="nucleotide sequence ID" value="NZ_JAQQLI010000014.1"/>
</dbReference>
<proteinExistence type="predicted"/>
<evidence type="ECO:0000313" key="4">
    <source>
        <dbReference type="Proteomes" id="UP001165652"/>
    </source>
</evidence>
<dbReference type="SUPFAM" id="SSF103515">
    <property type="entry name" value="Autotransporter"/>
    <property type="match status" value="1"/>
</dbReference>
<sequence>MARLLAGVSRLSLMAAIAALATPAPALAADVVVPAGTTDTTAKTLADGTRLIVEETGALSVSGSTAVTWTVATPTGITIENAGTIESTNSSGRAIRFNAASGSLLIVSITNTTTGIIRSTSDAIQANRDVASGSVITIDNAGLITSTSSGQAIDLDAVSAATVTIVNQSTGTIYAADNDAIRPGNNFVITNYGQIIAEAVAVPTDRPSADGIDLQDDHTGTIYNYGLISGAKSGVNAGENSSPTVYNYAGGVIVGQDGSGIGSDYTATVYNWGTITGTIDTTSARGDGDGIDVDYTATIVNYGLIQGLGAKGYDEDGRLNRSEGITIGGGTIDNYGTISGADYGITVGNDHNTDGSRSGYTSTTIVNYAGATIVGLSGYAIRLENKTGTTADNDSIVNYGTIIGNGTIPDASGTVYLQDGSVDTSSVGTLDGVTYTGTGSARFILGDGSAIQMGEGADVLANYGTIIGNTGRAINMEGGADTVTIGAGSKIVGLVNGGAGTDTLDYLKVGLSDAKKAALLAGETVNIGGTLYTSFEAFTGISRSFSSYATSGLTSGIAWALDNGSTTTGASLATQTVVDRVASATDVAGAMAQLTPRAFQTFTTIGIDTALQTTETIGRRLTQARQGGAAFEMRGVDAIAALVDRHRTVAGIAGGPDDGLDPRLAAVSTAFASAAPATRSHPAFGALDPAAAAAAGMPLKAAPIVPDSPWGGFLQGSASTARQSAGATSPAMRYRTAGVTAGLDYRLAPDLLLGVFGGYGRTDTDLDDVGSTGTVTTWLGGLYGGWRAGSWFVQGAALYGRSDYDSVRAVLGTANTGSTTGDQVAVQGAVGTDLRFGRVMLTPELGLQYTKVTIDAFTETGDAALAVGDNTADSLRSNLGVRGRTEWRTGFGLVTPEWRAFWQHEYLDQERALTATFVDQAFPLPFATTVGGTGRDFGVLGIGLTAFAADRIQASIGYDFKFGADDYQAHVVGGRLRAAF</sequence>
<dbReference type="SMART" id="SM00869">
    <property type="entry name" value="Autotransporter"/>
    <property type="match status" value="1"/>
</dbReference>
<keyword evidence="4" id="KW-1185">Reference proteome</keyword>
<protein>
    <submittedName>
        <fullName evidence="3">Autotransporter domain-containing protein</fullName>
    </submittedName>
</protein>
<dbReference type="Gene3D" id="2.40.128.130">
    <property type="entry name" value="Autotransporter beta-domain"/>
    <property type="match status" value="1"/>
</dbReference>
<dbReference type="Pfam" id="PF03797">
    <property type="entry name" value="Autotransporter"/>
    <property type="match status" value="1"/>
</dbReference>
<feature type="chain" id="PRO_5047098338" evidence="1">
    <location>
        <begin position="29"/>
        <end position="980"/>
    </location>
</feature>
<reference evidence="3" key="1">
    <citation type="journal article" date="2023" name="Microbiol Resour">
        <title>Genome Sequences of Rhodoplanes serenus and Two Thermotolerant Strains, Rhodoplanes tepidamans and 'Rhodoplanes cryptolactis,' Further Refine the Genus.</title>
        <authorList>
            <person name="Rayyan A.A."/>
            <person name="Kyndt J.A."/>
        </authorList>
    </citation>
    <scope>NUCLEOTIDE SEQUENCE</scope>
    <source>
        <strain evidence="3">DSM 9987</strain>
    </source>
</reference>
<keyword evidence="1" id="KW-0732">Signal</keyword>
<feature type="domain" description="Autotransporter" evidence="2">
    <location>
        <begin position="705"/>
        <end position="980"/>
    </location>
</feature>
<accession>A0ABT5JAF8</accession>
<dbReference type="InterPro" id="IPR036709">
    <property type="entry name" value="Autotransporte_beta_dom_sf"/>
</dbReference>
<evidence type="ECO:0000256" key="1">
    <source>
        <dbReference type="SAM" id="SignalP"/>
    </source>
</evidence>